<evidence type="ECO:0000256" key="1">
    <source>
        <dbReference type="SAM" id="MobiDB-lite"/>
    </source>
</evidence>
<keyword evidence="3" id="KW-1185">Reference proteome</keyword>
<gene>
    <name evidence="2" type="ORF">GGR88_001494</name>
</gene>
<dbReference type="RefSeq" id="WP_167953925.1">
    <property type="nucleotide sequence ID" value="NZ_JAATJE010000001.1"/>
</dbReference>
<sequence length="53" mass="5620">MFDNDNRAPAAAPQPAALRDAASAVFGDGFWGRERVNPEAPRADAAKAVPARR</sequence>
<accession>A0ABX0XLB5</accession>
<feature type="region of interest" description="Disordered" evidence="1">
    <location>
        <begin position="32"/>
        <end position="53"/>
    </location>
</feature>
<protein>
    <submittedName>
        <fullName evidence="2">Uncharacterized protein</fullName>
    </submittedName>
</protein>
<reference evidence="2 3" key="1">
    <citation type="submission" date="2020-03" db="EMBL/GenBank/DDBJ databases">
        <title>Genomic Encyclopedia of Type Strains, Phase IV (KMG-IV): sequencing the most valuable type-strain genomes for metagenomic binning, comparative biology and taxonomic classification.</title>
        <authorList>
            <person name="Goeker M."/>
        </authorList>
    </citation>
    <scope>NUCLEOTIDE SEQUENCE [LARGE SCALE GENOMIC DNA]</scope>
    <source>
        <strain evidence="2 3">DSM 27651</strain>
    </source>
</reference>
<organism evidence="2 3">
    <name type="scientific">Sphingomonas jejuensis</name>
    <dbReference type="NCBI Taxonomy" id="904715"/>
    <lineage>
        <taxon>Bacteria</taxon>
        <taxon>Pseudomonadati</taxon>
        <taxon>Pseudomonadota</taxon>
        <taxon>Alphaproteobacteria</taxon>
        <taxon>Sphingomonadales</taxon>
        <taxon>Sphingomonadaceae</taxon>
        <taxon>Sphingomonas</taxon>
    </lineage>
</organism>
<evidence type="ECO:0000313" key="3">
    <source>
        <dbReference type="Proteomes" id="UP000734218"/>
    </source>
</evidence>
<name>A0ABX0XLB5_9SPHN</name>
<evidence type="ECO:0000313" key="2">
    <source>
        <dbReference type="EMBL" id="NJC34020.1"/>
    </source>
</evidence>
<comment type="caution">
    <text evidence="2">The sequence shown here is derived from an EMBL/GenBank/DDBJ whole genome shotgun (WGS) entry which is preliminary data.</text>
</comment>
<dbReference type="Proteomes" id="UP000734218">
    <property type="component" value="Unassembled WGS sequence"/>
</dbReference>
<dbReference type="EMBL" id="JAATJE010000001">
    <property type="protein sequence ID" value="NJC34020.1"/>
    <property type="molecule type" value="Genomic_DNA"/>
</dbReference>
<proteinExistence type="predicted"/>
<feature type="compositionally biased region" description="Basic and acidic residues" evidence="1">
    <location>
        <begin position="32"/>
        <end position="45"/>
    </location>
</feature>